<keyword evidence="1" id="KW-0812">Transmembrane</keyword>
<proteinExistence type="predicted"/>
<comment type="caution">
    <text evidence="2">The sequence shown here is derived from an EMBL/GenBank/DDBJ whole genome shotgun (WGS) entry which is preliminary data.</text>
</comment>
<gene>
    <name evidence="2" type="ORF">GYA37_01780</name>
</gene>
<accession>A0A7X9E6V8</accession>
<reference evidence="2 3" key="1">
    <citation type="journal article" date="2020" name="Biotechnol. Biofuels">
        <title>New insights from the biogas microbiome by comprehensive genome-resolved metagenomics of nearly 1600 species originating from multiple anaerobic digesters.</title>
        <authorList>
            <person name="Campanaro S."/>
            <person name="Treu L."/>
            <person name="Rodriguez-R L.M."/>
            <person name="Kovalovszki A."/>
            <person name="Ziels R.M."/>
            <person name="Maus I."/>
            <person name="Zhu X."/>
            <person name="Kougias P.G."/>
            <person name="Basile A."/>
            <person name="Luo G."/>
            <person name="Schluter A."/>
            <person name="Konstantinidis K.T."/>
            <person name="Angelidaki I."/>
        </authorList>
    </citation>
    <scope>NUCLEOTIDE SEQUENCE [LARGE SCALE GENOMIC DNA]</scope>
    <source>
        <strain evidence="2">AS27yjCOA_202</strain>
    </source>
</reference>
<organism evidence="2 3">
    <name type="scientific">candidate division WWE3 bacterium</name>
    <dbReference type="NCBI Taxonomy" id="2053526"/>
    <lineage>
        <taxon>Bacteria</taxon>
        <taxon>Katanobacteria</taxon>
    </lineage>
</organism>
<dbReference type="Proteomes" id="UP000590542">
    <property type="component" value="Unassembled WGS sequence"/>
</dbReference>
<protein>
    <submittedName>
        <fullName evidence="2">Uncharacterized protein</fullName>
    </submittedName>
</protein>
<feature type="transmembrane region" description="Helical" evidence="1">
    <location>
        <begin position="156"/>
        <end position="180"/>
    </location>
</feature>
<feature type="transmembrane region" description="Helical" evidence="1">
    <location>
        <begin position="34"/>
        <end position="53"/>
    </location>
</feature>
<dbReference type="AlphaFoldDB" id="A0A7X9E6V8"/>
<keyword evidence="1" id="KW-0472">Membrane</keyword>
<keyword evidence="1" id="KW-1133">Transmembrane helix</keyword>
<feature type="transmembrane region" description="Helical" evidence="1">
    <location>
        <begin position="12"/>
        <end position="28"/>
    </location>
</feature>
<sequence>MKIRLELERKHKYLIQSLLSCVFIYITTQNVVSLTKWHIGVLMVILVVSGSYVSHYPNIHKENFLVSVLMPLGVLSGALLSLHFFPNLSFIFKLLVIAFFGFVYYLVSLSDNIFLVVHDREETIPLYRVAVTWSQILQVVVAIPLFAGIFKINTNAFVQCFLVSFFSFLCAYYQLWIYQFDQDAKRTGVGEILFLSFSTFFFMYVTTFAVSFFPTEAFLRASFSSSVLLFALSYISGHLKNEISRKMIVGYLVIILVSLITLLVFTS</sequence>
<feature type="transmembrane region" description="Helical" evidence="1">
    <location>
        <begin position="129"/>
        <end position="150"/>
    </location>
</feature>
<name>A0A7X9E6V8_UNCKA</name>
<evidence type="ECO:0000256" key="1">
    <source>
        <dbReference type="SAM" id="Phobius"/>
    </source>
</evidence>
<feature type="transmembrane region" description="Helical" evidence="1">
    <location>
        <begin position="192"/>
        <end position="212"/>
    </location>
</feature>
<evidence type="ECO:0000313" key="2">
    <source>
        <dbReference type="EMBL" id="NMB91560.1"/>
    </source>
</evidence>
<feature type="transmembrane region" description="Helical" evidence="1">
    <location>
        <begin position="218"/>
        <end position="236"/>
    </location>
</feature>
<feature type="transmembrane region" description="Helical" evidence="1">
    <location>
        <begin position="91"/>
        <end position="117"/>
    </location>
</feature>
<dbReference type="EMBL" id="JAAZNV010000007">
    <property type="protein sequence ID" value="NMB91560.1"/>
    <property type="molecule type" value="Genomic_DNA"/>
</dbReference>
<feature type="transmembrane region" description="Helical" evidence="1">
    <location>
        <begin position="248"/>
        <end position="266"/>
    </location>
</feature>
<evidence type="ECO:0000313" key="3">
    <source>
        <dbReference type="Proteomes" id="UP000590542"/>
    </source>
</evidence>
<feature type="transmembrane region" description="Helical" evidence="1">
    <location>
        <begin position="65"/>
        <end position="85"/>
    </location>
</feature>